<accession>X1UWW1</accession>
<dbReference type="AlphaFoldDB" id="X1UWW1"/>
<gene>
    <name evidence="1" type="ORF">S12H4_48459</name>
</gene>
<comment type="caution">
    <text evidence="1">The sequence shown here is derived from an EMBL/GenBank/DDBJ whole genome shotgun (WGS) entry which is preliminary data.</text>
</comment>
<evidence type="ECO:0000313" key="1">
    <source>
        <dbReference type="EMBL" id="GAJ04396.1"/>
    </source>
</evidence>
<name>X1UWW1_9ZZZZ</name>
<dbReference type="EMBL" id="BARW01030288">
    <property type="protein sequence ID" value="GAJ04396.1"/>
    <property type="molecule type" value="Genomic_DNA"/>
</dbReference>
<reference evidence="1" key="1">
    <citation type="journal article" date="2014" name="Front. Microbiol.">
        <title>High frequency of phylogenetically diverse reductive dehalogenase-homologous genes in deep subseafloor sedimentary metagenomes.</title>
        <authorList>
            <person name="Kawai M."/>
            <person name="Futagami T."/>
            <person name="Toyoda A."/>
            <person name="Takaki Y."/>
            <person name="Nishi S."/>
            <person name="Hori S."/>
            <person name="Arai W."/>
            <person name="Tsubouchi T."/>
            <person name="Morono Y."/>
            <person name="Uchiyama I."/>
            <person name="Ito T."/>
            <person name="Fujiyama A."/>
            <person name="Inagaki F."/>
            <person name="Takami H."/>
        </authorList>
    </citation>
    <scope>NUCLEOTIDE SEQUENCE</scope>
    <source>
        <strain evidence="1">Expedition CK06-06</strain>
    </source>
</reference>
<proteinExistence type="predicted"/>
<organism evidence="1">
    <name type="scientific">marine sediment metagenome</name>
    <dbReference type="NCBI Taxonomy" id="412755"/>
    <lineage>
        <taxon>unclassified sequences</taxon>
        <taxon>metagenomes</taxon>
        <taxon>ecological metagenomes</taxon>
    </lineage>
</organism>
<protein>
    <submittedName>
        <fullName evidence="1">Uncharacterized protein</fullName>
    </submittedName>
</protein>
<sequence>MEVLNSIPVRLEPEEVLRKLRLRKVNEDMERKVQELIEAVHLVVRPKAVYEVSYVDNNSFQ</sequence>